<dbReference type="InterPro" id="IPR007197">
    <property type="entry name" value="rSAM"/>
</dbReference>
<dbReference type="GO" id="GO:0051536">
    <property type="term" value="F:iron-sulfur cluster binding"/>
    <property type="evidence" value="ECO:0007669"/>
    <property type="project" value="InterPro"/>
</dbReference>
<comment type="caution">
    <text evidence="2">The sequence shown here is derived from an EMBL/GenBank/DDBJ whole genome shotgun (WGS) entry which is preliminary data.</text>
</comment>
<dbReference type="Proteomes" id="UP000443153">
    <property type="component" value="Unassembled WGS sequence"/>
</dbReference>
<reference evidence="2 3" key="1">
    <citation type="submission" date="2019-11" db="EMBL/GenBank/DDBJ databases">
        <title>Maribacter lutea sp. nov., a marine bacterium isolated from intertidal sand.</title>
        <authorList>
            <person name="Liu A."/>
        </authorList>
    </citation>
    <scope>NUCLEOTIDE SEQUENCE [LARGE SCALE GENOMIC DNA]</scope>
    <source>
        <strain evidence="2 3">RZ05</strain>
    </source>
</reference>
<gene>
    <name evidence="2" type="ORF">GJ691_10090</name>
</gene>
<dbReference type="GO" id="GO:0003824">
    <property type="term" value="F:catalytic activity"/>
    <property type="evidence" value="ECO:0007669"/>
    <property type="project" value="InterPro"/>
</dbReference>
<dbReference type="RefSeq" id="WP_154366475.1">
    <property type="nucleotide sequence ID" value="NZ_WKJH01000006.1"/>
</dbReference>
<dbReference type="SUPFAM" id="SSF102114">
    <property type="entry name" value="Radical SAM enzymes"/>
    <property type="match status" value="1"/>
</dbReference>
<dbReference type="AlphaFoldDB" id="A0A6I2ML35"/>
<dbReference type="SMART" id="SM00729">
    <property type="entry name" value="Elp3"/>
    <property type="match status" value="1"/>
</dbReference>
<dbReference type="InterPro" id="IPR058240">
    <property type="entry name" value="rSAM_sf"/>
</dbReference>
<dbReference type="OrthoDB" id="4501995at2"/>
<dbReference type="InterPro" id="IPR006638">
    <property type="entry name" value="Elp3/MiaA/NifB-like_rSAM"/>
</dbReference>
<sequence length="314" mass="35696">MNKDTGTISSNKWIVSERGKKNTVDFNRPYAWLVEKERSRSGKVEDTAIIFLTNKECPFKCLMCDLWKNTTDQPVPTGAIPEQIKWALNQMPSAKHIKLYNSGSFFDEKAIPVGDYEEIAVLLQGFETVIVEAHPKLISEKCLSFRDMLKPRLEVALGLETIHPEVLPKLNKGMTLEDFEKAVGFLSQNNISSRAFILLRPPFLSEEEGILWAEKSIDFAFETGIECCTVIPVRVGNGAMERLEEMGHFQIPKITSLEKVLEYGIQLQKGRVFADLWDVSLFSNCERCLEARTNRMNMMNLNQTIGEMISCDCE</sequence>
<name>A0A6I2ML35_9FLAO</name>
<accession>A0A6I2ML35</accession>
<dbReference type="PIRSF" id="PIRSF004954">
    <property type="entry name" value="Radical_SAM"/>
    <property type="match status" value="1"/>
</dbReference>
<dbReference type="SFLD" id="SFLDS00029">
    <property type="entry name" value="Radical_SAM"/>
    <property type="match status" value="1"/>
</dbReference>
<protein>
    <submittedName>
        <fullName evidence="2">Radical SAM protein</fullName>
    </submittedName>
</protein>
<dbReference type="InterPro" id="IPR005909">
    <property type="entry name" value="RaSEA"/>
</dbReference>
<evidence type="ECO:0000313" key="2">
    <source>
        <dbReference type="EMBL" id="MRX64521.1"/>
    </source>
</evidence>
<proteinExistence type="predicted"/>
<feature type="domain" description="Elp3/MiaA/NifB-like radical SAM core" evidence="1">
    <location>
        <begin position="46"/>
        <end position="265"/>
    </location>
</feature>
<keyword evidence="3" id="KW-1185">Reference proteome</keyword>
<dbReference type="EMBL" id="WKJH01000006">
    <property type="protein sequence ID" value="MRX64521.1"/>
    <property type="molecule type" value="Genomic_DNA"/>
</dbReference>
<evidence type="ECO:0000259" key="1">
    <source>
        <dbReference type="SMART" id="SM00729"/>
    </source>
</evidence>
<evidence type="ECO:0000313" key="3">
    <source>
        <dbReference type="Proteomes" id="UP000443153"/>
    </source>
</evidence>
<organism evidence="2 3">
    <name type="scientific">Maribacter luteus</name>
    <dbReference type="NCBI Taxonomy" id="2594478"/>
    <lineage>
        <taxon>Bacteria</taxon>
        <taxon>Pseudomonadati</taxon>
        <taxon>Bacteroidota</taxon>
        <taxon>Flavobacteriia</taxon>
        <taxon>Flavobacteriales</taxon>
        <taxon>Flavobacteriaceae</taxon>
        <taxon>Maribacter</taxon>
    </lineage>
</organism>